<evidence type="ECO:0000256" key="1">
    <source>
        <dbReference type="SAM" id="Phobius"/>
    </source>
</evidence>
<dbReference type="WBParaSite" id="PSAMB.scaffold5977size10449.g27650.t1">
    <property type="protein sequence ID" value="PSAMB.scaffold5977size10449.g27650.t1"/>
    <property type="gene ID" value="PSAMB.scaffold5977size10449.g27650"/>
</dbReference>
<keyword evidence="1" id="KW-1133">Transmembrane helix</keyword>
<keyword evidence="1" id="KW-0812">Transmembrane</keyword>
<feature type="transmembrane region" description="Helical" evidence="1">
    <location>
        <begin position="54"/>
        <end position="75"/>
    </location>
</feature>
<protein>
    <submittedName>
        <fullName evidence="3">MARVEL domain-containing protein</fullName>
    </submittedName>
</protein>
<dbReference type="Proteomes" id="UP000887566">
    <property type="component" value="Unplaced"/>
</dbReference>
<name>A0A914X0F4_9BILA</name>
<feature type="transmembrane region" description="Helical" evidence="1">
    <location>
        <begin position="20"/>
        <end position="39"/>
    </location>
</feature>
<keyword evidence="2" id="KW-1185">Reference proteome</keyword>
<accession>A0A914X0F4</accession>
<proteinExistence type="predicted"/>
<evidence type="ECO:0000313" key="3">
    <source>
        <dbReference type="WBParaSite" id="PSAMB.scaffold5977size10449.g27650.t1"/>
    </source>
</evidence>
<sequence>MGDIRFNSLYVRSTHGIIKILQIIIGFIICAFLCATWYGKSCFGEGRLGYCSGLNFVIVVINIVVFILNVINLNIWSLERIYSIIASILFLIAAVLIIWYLIEVNSPAGWLIAAAVLICVMFVLFLWDVKVLQGESANIVH</sequence>
<keyword evidence="1" id="KW-0472">Membrane</keyword>
<feature type="transmembrane region" description="Helical" evidence="1">
    <location>
        <begin position="82"/>
        <end position="102"/>
    </location>
</feature>
<feature type="transmembrane region" description="Helical" evidence="1">
    <location>
        <begin position="108"/>
        <end position="127"/>
    </location>
</feature>
<reference evidence="3" key="1">
    <citation type="submission" date="2022-11" db="UniProtKB">
        <authorList>
            <consortium name="WormBaseParasite"/>
        </authorList>
    </citation>
    <scope>IDENTIFICATION</scope>
</reference>
<evidence type="ECO:0000313" key="2">
    <source>
        <dbReference type="Proteomes" id="UP000887566"/>
    </source>
</evidence>
<organism evidence="2 3">
    <name type="scientific">Plectus sambesii</name>
    <dbReference type="NCBI Taxonomy" id="2011161"/>
    <lineage>
        <taxon>Eukaryota</taxon>
        <taxon>Metazoa</taxon>
        <taxon>Ecdysozoa</taxon>
        <taxon>Nematoda</taxon>
        <taxon>Chromadorea</taxon>
        <taxon>Plectida</taxon>
        <taxon>Plectina</taxon>
        <taxon>Plectoidea</taxon>
        <taxon>Plectidae</taxon>
        <taxon>Plectus</taxon>
    </lineage>
</organism>
<dbReference type="AlphaFoldDB" id="A0A914X0F4"/>